<dbReference type="Proteomes" id="UP000007350">
    <property type="component" value="Unassembled WGS sequence"/>
</dbReference>
<dbReference type="EMBL" id="AHKC01020357">
    <property type="protein sequence ID" value="EKF26566.1"/>
    <property type="molecule type" value="Genomic_DNA"/>
</dbReference>
<name>K2MW33_TRYCR</name>
<gene>
    <name evidence="2" type="ORF">MOQ_009732</name>
</gene>
<keyword evidence="1" id="KW-1133">Transmembrane helix</keyword>
<sequence length="386" mass="44091">MRVDQICQILYKLFPFFLSFSSSLYIYVHKDSQVARMQSTVSPMTSTDKFRRAYDMGLPPAVIERHTKVLNYSSSTATALAGQLENCVRLLRGHCATLQYCNEKIEGALLTLGVDVTHSLLSSISGVIEGLETVAGTCKAMCESHFEEVRQREDLFALLCNMYVSLKERNEFTERELRSIVAERDRQNAAFDKAVAYVETLIAERTVWHEKNGYNCVGLPLVEKSFSESCHEALDVFDRIAQEVRTPDGMGLDCFLSNTDTPGKLVKRWETIEDLRHANGMPSARLQYIPPRDEVLLLREVLEMGTGSRVLLRDVREERNNLEENKRKLCELGVTTLATLKRARAELNGFREWLTGLEQRGHPFNTFFEKFRGMVLDLERKLKTND</sequence>
<keyword evidence="1" id="KW-0472">Membrane</keyword>
<reference evidence="2 3" key="1">
    <citation type="journal article" date="2012" name="BMC Genomics">
        <title>Comparative genomic analysis of human infective Trypanosoma cruzi lineages with the bat-restricted subspecies T. cruzi marinkellei.</title>
        <authorList>
            <person name="Franzen O."/>
            <person name="Talavera-Lopez C."/>
            <person name="Ochaya S."/>
            <person name="Butler C.E."/>
            <person name="Messenger L.A."/>
            <person name="Lewis M.D."/>
            <person name="Llewellyn M.S."/>
            <person name="Marinkelle C.J."/>
            <person name="Tyler K.M."/>
            <person name="Miles M.A."/>
            <person name="Andersson B."/>
        </authorList>
    </citation>
    <scope>NUCLEOTIDE SEQUENCE [LARGE SCALE GENOMIC DNA]</scope>
    <source>
        <strain evidence="2 3">B7</strain>
    </source>
</reference>
<keyword evidence="3" id="KW-1185">Reference proteome</keyword>
<accession>K2MW33</accession>
<keyword evidence="1" id="KW-0812">Transmembrane</keyword>
<dbReference type="OrthoDB" id="265563at2759"/>
<comment type="caution">
    <text evidence="2">The sequence shown here is derived from an EMBL/GenBank/DDBJ whole genome shotgun (WGS) entry which is preliminary data.</text>
</comment>
<proteinExistence type="predicted"/>
<evidence type="ECO:0000313" key="3">
    <source>
        <dbReference type="Proteomes" id="UP000007350"/>
    </source>
</evidence>
<evidence type="ECO:0000313" key="2">
    <source>
        <dbReference type="EMBL" id="EKF26566.1"/>
    </source>
</evidence>
<feature type="transmembrane region" description="Helical" evidence="1">
    <location>
        <begin position="9"/>
        <end position="28"/>
    </location>
</feature>
<dbReference type="AlphaFoldDB" id="K2MW33"/>
<protein>
    <submittedName>
        <fullName evidence="2">Uncharacterized protein</fullName>
    </submittedName>
</protein>
<organism evidence="2 3">
    <name type="scientific">Trypanosoma cruzi marinkellei</name>
    <dbReference type="NCBI Taxonomy" id="85056"/>
    <lineage>
        <taxon>Eukaryota</taxon>
        <taxon>Discoba</taxon>
        <taxon>Euglenozoa</taxon>
        <taxon>Kinetoplastea</taxon>
        <taxon>Metakinetoplastina</taxon>
        <taxon>Trypanosomatida</taxon>
        <taxon>Trypanosomatidae</taxon>
        <taxon>Trypanosoma</taxon>
        <taxon>Schizotrypanum</taxon>
    </lineage>
</organism>
<evidence type="ECO:0000256" key="1">
    <source>
        <dbReference type="SAM" id="Phobius"/>
    </source>
</evidence>